<dbReference type="SUPFAM" id="SSF47336">
    <property type="entry name" value="ACP-like"/>
    <property type="match status" value="1"/>
</dbReference>
<dbReference type="InterPro" id="IPR036736">
    <property type="entry name" value="ACP-like_sf"/>
</dbReference>
<reference evidence="6" key="1">
    <citation type="journal article" date="2021" name="Nat. Commun.">
        <title>Genetic determinants of endophytism in the Arabidopsis root mycobiome.</title>
        <authorList>
            <person name="Mesny F."/>
            <person name="Miyauchi S."/>
            <person name="Thiergart T."/>
            <person name="Pickel B."/>
            <person name="Atanasova L."/>
            <person name="Karlsson M."/>
            <person name="Huettel B."/>
            <person name="Barry K.W."/>
            <person name="Haridas S."/>
            <person name="Chen C."/>
            <person name="Bauer D."/>
            <person name="Andreopoulos W."/>
            <person name="Pangilinan J."/>
            <person name="LaButti K."/>
            <person name="Riley R."/>
            <person name="Lipzen A."/>
            <person name="Clum A."/>
            <person name="Drula E."/>
            <person name="Henrissat B."/>
            <person name="Kohler A."/>
            <person name="Grigoriev I.V."/>
            <person name="Martin F.M."/>
            <person name="Hacquard S."/>
        </authorList>
    </citation>
    <scope>NUCLEOTIDE SEQUENCE</scope>
    <source>
        <strain evidence="6">MPI-CAGE-CH-0235</strain>
    </source>
</reference>
<dbReference type="NCBIfam" id="TIGR01733">
    <property type="entry name" value="AA-adenyl-dom"/>
    <property type="match status" value="1"/>
</dbReference>
<comment type="similarity">
    <text evidence="4">Belongs to the NRP synthetase family.</text>
</comment>
<dbReference type="Gene3D" id="3.40.50.12780">
    <property type="entry name" value="N-terminal domain of ligase-like"/>
    <property type="match status" value="1"/>
</dbReference>
<comment type="caution">
    <text evidence="6">The sequence shown here is derived from an EMBL/GenBank/DDBJ whole genome shotgun (WGS) entry which is preliminary data.</text>
</comment>
<dbReference type="GO" id="GO:0031177">
    <property type="term" value="F:phosphopantetheine binding"/>
    <property type="evidence" value="ECO:0007669"/>
    <property type="project" value="TreeGrafter"/>
</dbReference>
<dbReference type="Pfam" id="PF00501">
    <property type="entry name" value="AMP-binding"/>
    <property type="match status" value="1"/>
</dbReference>
<dbReference type="InterPro" id="IPR023213">
    <property type="entry name" value="CAT-like_dom_sf"/>
</dbReference>
<dbReference type="GO" id="GO:0044550">
    <property type="term" value="P:secondary metabolite biosynthetic process"/>
    <property type="evidence" value="ECO:0007669"/>
    <property type="project" value="TreeGrafter"/>
</dbReference>
<dbReference type="PANTHER" id="PTHR45527">
    <property type="entry name" value="NONRIBOSOMAL PEPTIDE SYNTHETASE"/>
    <property type="match status" value="1"/>
</dbReference>
<dbReference type="Pfam" id="PF00550">
    <property type="entry name" value="PP-binding"/>
    <property type="match status" value="1"/>
</dbReference>
<keyword evidence="3" id="KW-0436">Ligase</keyword>
<dbReference type="Gene3D" id="3.30.300.30">
    <property type="match status" value="1"/>
</dbReference>
<dbReference type="SUPFAM" id="SSF56801">
    <property type="entry name" value="Acetyl-CoA synthetase-like"/>
    <property type="match status" value="1"/>
</dbReference>
<evidence type="ECO:0000313" key="7">
    <source>
        <dbReference type="Proteomes" id="UP000813444"/>
    </source>
</evidence>
<evidence type="ECO:0000256" key="4">
    <source>
        <dbReference type="ARBA" id="ARBA00029454"/>
    </source>
</evidence>
<dbReference type="SUPFAM" id="SSF52777">
    <property type="entry name" value="CoA-dependent acyltransferases"/>
    <property type="match status" value="4"/>
</dbReference>
<dbReference type="CDD" id="cd05918">
    <property type="entry name" value="A_NRPS_SidN3_like"/>
    <property type="match status" value="1"/>
</dbReference>
<dbReference type="PROSITE" id="PS00455">
    <property type="entry name" value="AMP_BINDING"/>
    <property type="match status" value="1"/>
</dbReference>
<feature type="domain" description="Carrier" evidence="5">
    <location>
        <begin position="996"/>
        <end position="1072"/>
    </location>
</feature>
<evidence type="ECO:0000256" key="2">
    <source>
        <dbReference type="ARBA" id="ARBA00022553"/>
    </source>
</evidence>
<dbReference type="OrthoDB" id="416786at2759"/>
<protein>
    <recommendedName>
        <fullName evidence="5">Carrier domain-containing protein</fullName>
    </recommendedName>
</protein>
<dbReference type="PROSITE" id="PS50075">
    <property type="entry name" value="CARRIER"/>
    <property type="match status" value="1"/>
</dbReference>
<dbReference type="InterPro" id="IPR020845">
    <property type="entry name" value="AMP-binding_CS"/>
</dbReference>
<evidence type="ECO:0000313" key="6">
    <source>
        <dbReference type="EMBL" id="KAH7318045.1"/>
    </source>
</evidence>
<dbReference type="Pfam" id="PF00668">
    <property type="entry name" value="Condensation"/>
    <property type="match status" value="2"/>
</dbReference>
<gene>
    <name evidence="6" type="ORF">B0I35DRAFT_353657</name>
</gene>
<keyword evidence="7" id="KW-1185">Reference proteome</keyword>
<dbReference type="Gene3D" id="3.30.559.30">
    <property type="entry name" value="Nonribosomal peptide synthetase, condensation domain"/>
    <property type="match status" value="2"/>
</dbReference>
<dbReference type="FunFam" id="3.40.50.12780:FF:000012">
    <property type="entry name" value="Non-ribosomal peptide synthetase"/>
    <property type="match status" value="1"/>
</dbReference>
<proteinExistence type="inferred from homology"/>
<keyword evidence="1" id="KW-0596">Phosphopantetheine</keyword>
<dbReference type="Proteomes" id="UP000813444">
    <property type="component" value="Unassembled WGS sequence"/>
</dbReference>
<sequence>MLITRINPEVLAEVAEACQVDPGLVEDIYPCTPLQIEMMADPNSYAYKYCTVFSFRPSVQVDRVCAAFRCLVALNPILRTKFVDCRVGIVQVVLRELECISYTTTHRASFEQVLEREYSVPMNFETRLHRMIVVDDEKLIFVTHHAIFDAWTTQSIFTDLARIYHGQEPVLHPEYKLFVEYCLSVNDESAKSFWASRFTGHSAIFPAPKAGHILDAARSLKTRITVGAAKQESLASTLPSYLEAAWAVTSSLYSSSQSTSFGLVLSGRHASLGNVQHTMGPTVVTIPVQVHVDPGATIASLVAKQSALRRAVQTNPALHYGSAKIRQASKEAGIAMRFTTVLNFLRDGVSTVSPPDHILQLDCRYNVRKPYCLVLVFSLDDGGASVEAEFDDAIIPESQMKRILQQFKHVVGLLLQSPPDTLLGQLQMLTMQDRRELRRWNHVNAASPSAPQGCLDELVGQRAISIPDQTAVQGHDGVFTYRELETLSRAVAGELSRRGVGSGDVVGLVFEKSAWAVVAHLAVLMSGAMCLPVDPGYPLSHKRTVMEKTRARLLLASAAQLDSVEDLGVDTMTIGPDQTWETHAPGDQGSYRESSPSQPAYILFTSGSTGTPKGIVIEHRNLVCTLIAFGTRLQWQPGSRVLQFASYVWDASILEIFGTLLAGGCVCVPSDEQRMTALAEFIESNSVECAILTPTVIRTLSPDEVPHLRSLVSAGEAVDVTSVELWRDQVRFFNGWGPSESAVCSALAEVTESSPDLESIGTPSGNALWIVDDSNVESLVPIGVVGEILVDGPGVARGYLGDEARTAACFIEAPSWAPPPKIDTDASPRRMYRTGDLARYNPDGTIRYVGRRDDQVKIRGQRLRLGQVERMLASCDAVRNAFATLVTEETASGPQHSLVAVVSLADTQLPRGSPLGEMPDSLQKPVTRHLHEIRNALASKLPSYAVPTIWLAVEDLPLTPSTKLDRSSIKQWLASKSDLTHARLGEDLEANTQLTPPSSAAEIALCTAWSQVLAIPQDQVGLESSFSRLGGDSISAMKIASNCRQLGVHLSVIDLMQAKDLAAAAAASHPILGNPNGSAPASAPLPFTKLPNLSALSKTLPYMRKHNIEAVIPASSSQAFSLSVAAMVEDSARLYFALRSSQGFDTNELVDACRALVHHHAILRTVFVREGASLYQVVLRSPPANTVAIAVQDQDVKVKDSHSPTTTLAATPLCFFRLRLAADDESICKELRIHINHAQYDGVSTHLLLRDLQDLYMGKTLVQGPSFHDWVSHIASLDNEESLRYWRDVLRGSTVTRLSAPGVMQRLRTPIETTFFQVNVPDARRMEATCSDVVRAAWALTWSCLTGSQDVVFGSAVANRNLPFPEVDRVPGPCVNTIPVRVQLFSDGGDKEMTLGALLRQIHERALGSALHHHVEMQSIVENCTDWPSSARPDSLLVYSSNQA</sequence>
<dbReference type="InterPro" id="IPR000873">
    <property type="entry name" value="AMP-dep_synth/lig_dom"/>
</dbReference>
<keyword evidence="2" id="KW-0597">Phosphoprotein</keyword>
<dbReference type="InterPro" id="IPR001242">
    <property type="entry name" value="Condensation_dom"/>
</dbReference>
<organism evidence="6 7">
    <name type="scientific">Stachybotrys elegans</name>
    <dbReference type="NCBI Taxonomy" id="80388"/>
    <lineage>
        <taxon>Eukaryota</taxon>
        <taxon>Fungi</taxon>
        <taxon>Dikarya</taxon>
        <taxon>Ascomycota</taxon>
        <taxon>Pezizomycotina</taxon>
        <taxon>Sordariomycetes</taxon>
        <taxon>Hypocreomycetidae</taxon>
        <taxon>Hypocreales</taxon>
        <taxon>Stachybotryaceae</taxon>
        <taxon>Stachybotrys</taxon>
    </lineage>
</organism>
<feature type="non-terminal residue" evidence="6">
    <location>
        <position position="1444"/>
    </location>
</feature>
<accession>A0A8K0SNA5</accession>
<dbReference type="InterPro" id="IPR009081">
    <property type="entry name" value="PP-bd_ACP"/>
</dbReference>
<dbReference type="InterPro" id="IPR045851">
    <property type="entry name" value="AMP-bd_C_sf"/>
</dbReference>
<dbReference type="GO" id="GO:0005737">
    <property type="term" value="C:cytoplasm"/>
    <property type="evidence" value="ECO:0007669"/>
    <property type="project" value="TreeGrafter"/>
</dbReference>
<dbReference type="EMBL" id="JAGPNK010000007">
    <property type="protein sequence ID" value="KAH7318045.1"/>
    <property type="molecule type" value="Genomic_DNA"/>
</dbReference>
<dbReference type="PANTHER" id="PTHR45527:SF12">
    <property type="entry name" value="NONRIBOSOMAL PEPTIDE SYNTHETASE IVOA"/>
    <property type="match status" value="1"/>
</dbReference>
<dbReference type="GO" id="GO:0043041">
    <property type="term" value="P:amino acid activation for nonribosomal peptide biosynthetic process"/>
    <property type="evidence" value="ECO:0007669"/>
    <property type="project" value="TreeGrafter"/>
</dbReference>
<name>A0A8K0SNA5_9HYPO</name>
<dbReference type="GO" id="GO:0016874">
    <property type="term" value="F:ligase activity"/>
    <property type="evidence" value="ECO:0007669"/>
    <property type="project" value="UniProtKB-KW"/>
</dbReference>
<dbReference type="Gene3D" id="1.10.1200.10">
    <property type="entry name" value="ACP-like"/>
    <property type="match status" value="1"/>
</dbReference>
<dbReference type="Gene3D" id="3.30.559.10">
    <property type="entry name" value="Chloramphenicol acetyltransferase-like domain"/>
    <property type="match status" value="2"/>
</dbReference>
<evidence type="ECO:0000259" key="5">
    <source>
        <dbReference type="PROSITE" id="PS50075"/>
    </source>
</evidence>
<evidence type="ECO:0000256" key="1">
    <source>
        <dbReference type="ARBA" id="ARBA00022450"/>
    </source>
</evidence>
<dbReference type="InterPro" id="IPR042099">
    <property type="entry name" value="ANL_N_sf"/>
</dbReference>
<dbReference type="InterPro" id="IPR010071">
    <property type="entry name" value="AA_adenyl_dom"/>
</dbReference>
<evidence type="ECO:0000256" key="3">
    <source>
        <dbReference type="ARBA" id="ARBA00022598"/>
    </source>
</evidence>